<keyword evidence="2" id="KW-0032">Aminotransferase</keyword>
<evidence type="ECO:0000259" key="1">
    <source>
        <dbReference type="Pfam" id="PF00266"/>
    </source>
</evidence>
<dbReference type="RefSeq" id="WP_203731146.1">
    <property type="nucleotide sequence ID" value="NZ_BAAATX010000064.1"/>
</dbReference>
<dbReference type="SUPFAM" id="SSF53383">
    <property type="entry name" value="PLP-dependent transferases"/>
    <property type="match status" value="1"/>
</dbReference>
<name>A0ABQ3Z3N7_9ACTN</name>
<protein>
    <submittedName>
        <fullName evidence="2">Aminotransferase class V-fold PLP-dependent enzyme</fullName>
    </submittedName>
</protein>
<proteinExistence type="predicted"/>
<keyword evidence="2" id="KW-0808">Transferase</keyword>
<keyword evidence="3" id="KW-1185">Reference proteome</keyword>
<dbReference type="PANTHER" id="PTHR14237:SF19">
    <property type="entry name" value="MITOCHONDRIAL AMIDOXIME REDUCING COMPONENT 1"/>
    <property type="match status" value="1"/>
</dbReference>
<reference evidence="2 3" key="1">
    <citation type="submission" date="2021-01" db="EMBL/GenBank/DDBJ databases">
        <title>Whole genome shotgun sequence of Actinoplanes durhamensis NBRC 14914.</title>
        <authorList>
            <person name="Komaki H."/>
            <person name="Tamura T."/>
        </authorList>
    </citation>
    <scope>NUCLEOTIDE SEQUENCE [LARGE SCALE GENOMIC DNA]</scope>
    <source>
        <strain evidence="2 3">NBRC 14914</strain>
    </source>
</reference>
<organism evidence="2 3">
    <name type="scientific">Paractinoplanes durhamensis</name>
    <dbReference type="NCBI Taxonomy" id="113563"/>
    <lineage>
        <taxon>Bacteria</taxon>
        <taxon>Bacillati</taxon>
        <taxon>Actinomycetota</taxon>
        <taxon>Actinomycetes</taxon>
        <taxon>Micromonosporales</taxon>
        <taxon>Micromonosporaceae</taxon>
        <taxon>Paractinoplanes</taxon>
    </lineage>
</organism>
<gene>
    <name evidence="2" type="ORF">Adu01nite_57660</name>
</gene>
<dbReference type="Gene3D" id="3.40.640.10">
    <property type="entry name" value="Type I PLP-dependent aspartate aminotransferase-like (Major domain)"/>
    <property type="match status" value="1"/>
</dbReference>
<accession>A0ABQ3Z3N7</accession>
<dbReference type="Pfam" id="PF00266">
    <property type="entry name" value="Aminotran_5"/>
    <property type="match status" value="1"/>
</dbReference>
<dbReference type="PANTHER" id="PTHR14237">
    <property type="entry name" value="MOLYBDOPTERIN COFACTOR SULFURASE MOSC"/>
    <property type="match status" value="1"/>
</dbReference>
<dbReference type="InterPro" id="IPR000192">
    <property type="entry name" value="Aminotrans_V_dom"/>
</dbReference>
<comment type="caution">
    <text evidence="2">The sequence shown here is derived from an EMBL/GenBank/DDBJ whole genome shotgun (WGS) entry which is preliminary data.</text>
</comment>
<sequence length="460" mass="50020">MAELDTSRLDELRATEYAHLDHNGEVYLDYTGAGVYAQAQLRAHHERLASRAFGNPHSANPASAASTELVESARRAVLRFLNADPAEYAVIFTPNASGACRLVGEAYPFGRGRDLVMTFDNHNSVNGIREFARRAGGRRRYIPLAPPDLRIADATVDSALRRRRGLFAFPAQSNFTGVQHPLEWVEKAHDAGYDVLLDVAAYLPANPLDLSRVKPDFVPISWYKVLGYPTGVGCLVARRDTLARLRRPWFAGGTIAAVSVGTEWHQLAPDETAFEDGTLNFLHIPDVEFGLSWLTGIGPELIRDRVRALTGRLLERLAGLRHANGAPLARIYGPSGLDGRGGTVTFNLLDPDGRIVDERLVATEAAAEGLSLRTGCFCNPGAGEGAFAIGRRQLRGSARWGVRTIDEYLTMIGLPSGGAVRVSFGVASTFGDVRRLLDFLTATYLDRTADAAGLAPRLRC</sequence>
<dbReference type="InterPro" id="IPR015424">
    <property type="entry name" value="PyrdxlP-dep_Trfase"/>
</dbReference>
<dbReference type="GO" id="GO:0008483">
    <property type="term" value="F:transaminase activity"/>
    <property type="evidence" value="ECO:0007669"/>
    <property type="project" value="UniProtKB-KW"/>
</dbReference>
<dbReference type="InterPro" id="IPR015422">
    <property type="entry name" value="PyrdxlP-dep_Trfase_small"/>
</dbReference>
<evidence type="ECO:0000313" key="3">
    <source>
        <dbReference type="Proteomes" id="UP000637628"/>
    </source>
</evidence>
<dbReference type="Gene3D" id="3.90.1150.10">
    <property type="entry name" value="Aspartate Aminotransferase, domain 1"/>
    <property type="match status" value="1"/>
</dbReference>
<dbReference type="Proteomes" id="UP000637628">
    <property type="component" value="Unassembled WGS sequence"/>
</dbReference>
<evidence type="ECO:0000313" key="2">
    <source>
        <dbReference type="EMBL" id="GIE04416.1"/>
    </source>
</evidence>
<feature type="domain" description="Aminotransferase class V" evidence="1">
    <location>
        <begin position="26"/>
        <end position="436"/>
    </location>
</feature>
<dbReference type="InterPro" id="IPR015421">
    <property type="entry name" value="PyrdxlP-dep_Trfase_major"/>
</dbReference>
<dbReference type="EMBL" id="BOML01000046">
    <property type="protein sequence ID" value="GIE04416.1"/>
    <property type="molecule type" value="Genomic_DNA"/>
</dbReference>